<keyword evidence="8" id="KW-0712">Selenocysteine</keyword>
<dbReference type="GO" id="GO:0009055">
    <property type="term" value="F:electron transfer activity"/>
    <property type="evidence" value="ECO:0007669"/>
    <property type="project" value="TreeGrafter"/>
</dbReference>
<evidence type="ECO:0000256" key="6">
    <source>
        <dbReference type="ARBA" id="ARBA00022729"/>
    </source>
</evidence>
<comment type="cofactor">
    <cofactor evidence="1">
        <name>[4Fe-4S] cluster</name>
        <dbReference type="ChEBI" id="CHEBI:49883"/>
    </cofactor>
</comment>
<evidence type="ECO:0000256" key="1">
    <source>
        <dbReference type="ARBA" id="ARBA00001966"/>
    </source>
</evidence>
<dbReference type="SUPFAM" id="SSF53706">
    <property type="entry name" value="Formate dehydrogenase/DMSO reductase, domains 1-3"/>
    <property type="match status" value="1"/>
</dbReference>
<keyword evidence="7" id="KW-0574">Periplasm</keyword>
<evidence type="ECO:0000256" key="7">
    <source>
        <dbReference type="ARBA" id="ARBA00022764"/>
    </source>
</evidence>
<dbReference type="EMBL" id="CABDVL010000003">
    <property type="protein sequence ID" value="VTM48796.1"/>
    <property type="molecule type" value="Genomic_DNA"/>
</dbReference>
<evidence type="ECO:0000256" key="5">
    <source>
        <dbReference type="ARBA" id="ARBA00022723"/>
    </source>
</evidence>
<evidence type="ECO:0000256" key="4">
    <source>
        <dbReference type="ARBA" id="ARBA00022485"/>
    </source>
</evidence>
<organism evidence="12">
    <name type="scientific">Klebsiella pneumoniae</name>
    <dbReference type="NCBI Taxonomy" id="573"/>
    <lineage>
        <taxon>Bacteria</taxon>
        <taxon>Pseudomonadati</taxon>
        <taxon>Pseudomonadota</taxon>
        <taxon>Gammaproteobacteria</taxon>
        <taxon>Enterobacterales</taxon>
        <taxon>Enterobacteriaceae</taxon>
        <taxon>Klebsiella/Raoultella group</taxon>
        <taxon>Klebsiella</taxon>
        <taxon>Klebsiella pneumoniae complex</taxon>
    </lineage>
</organism>
<comment type="similarity">
    <text evidence="3">Belongs to the prokaryotic molybdopterin-containing oxidoreductase family.</text>
</comment>
<keyword evidence="4" id="KW-0004">4Fe-4S</keyword>
<accession>A0A4P0XNN7</accession>
<evidence type="ECO:0000256" key="2">
    <source>
        <dbReference type="ARBA" id="ARBA00004418"/>
    </source>
</evidence>
<dbReference type="Gene3D" id="2.40.40.20">
    <property type="match status" value="1"/>
</dbReference>
<evidence type="ECO:0000256" key="8">
    <source>
        <dbReference type="ARBA" id="ARBA00022933"/>
    </source>
</evidence>
<dbReference type="PANTHER" id="PTHR43598">
    <property type="entry name" value="TUNGSTEN-CONTAINING FORMYLMETHANOFURAN DEHYDROGENASE 2 SUBUNIT B"/>
    <property type="match status" value="1"/>
</dbReference>
<keyword evidence="6" id="KW-0732">Signal</keyword>
<comment type="subcellular location">
    <subcellularLocation>
        <location evidence="2">Periplasm</location>
    </subcellularLocation>
</comment>
<dbReference type="GO" id="GO:0051539">
    <property type="term" value="F:4 iron, 4 sulfur cluster binding"/>
    <property type="evidence" value="ECO:0007669"/>
    <property type="project" value="UniProtKB-KW"/>
</dbReference>
<reference evidence="12" key="1">
    <citation type="submission" date="2019-04" db="EMBL/GenBank/DDBJ databases">
        <authorList>
            <consortium name="Pathogen Informatics"/>
        </authorList>
    </citation>
    <scope>NUCLEOTIDE SEQUENCE</scope>
    <source>
        <strain evidence="12">NCTC9183</strain>
    </source>
</reference>
<dbReference type="EC" id="1.2.1.2" evidence="12"/>
<dbReference type="PANTHER" id="PTHR43598:SF1">
    <property type="entry name" value="FORMATE DEHYDROGENASE-O MAJOR SUBUNIT"/>
    <property type="match status" value="1"/>
</dbReference>
<keyword evidence="11" id="KW-0411">Iron-sulfur</keyword>
<evidence type="ECO:0000313" key="12">
    <source>
        <dbReference type="EMBL" id="VTM48796.1"/>
    </source>
</evidence>
<name>A0A4P0XNN7_KLEPN</name>
<sequence>MARRDNADPSGLGNTLGWAWAWPLNRRILYNRASADPQGKPWDPKRQLLKWDGAKWGGVDIPDYSAAAPGSDVGPFIMQPEGMGRLFAIDKMAEGPFPEHYEPFETPLGTNPLHPNVVSNPAARVFKGDLEQMGKAEKFPYVGTTYRLTEHFHYWTKHALLNAIAQPEQFVEIGEKTGE</sequence>
<keyword evidence="10" id="KW-0408">Iron</keyword>
<dbReference type="AlphaFoldDB" id="A0A4P0XNN7"/>
<protein>
    <submittedName>
        <fullName evidence="12">Formate dehydrogenase-O, major subunit, selenocysteine-containing</fullName>
        <ecNumber evidence="12">1.2.1.2</ecNumber>
    </submittedName>
</protein>
<dbReference type="SUPFAM" id="SSF50692">
    <property type="entry name" value="ADC-like"/>
    <property type="match status" value="1"/>
</dbReference>
<proteinExistence type="inferred from homology"/>
<dbReference type="InterPro" id="IPR009010">
    <property type="entry name" value="Asp_de-COase-like_dom_sf"/>
</dbReference>
<evidence type="ECO:0000256" key="3">
    <source>
        <dbReference type="ARBA" id="ARBA00010312"/>
    </source>
</evidence>
<evidence type="ECO:0000256" key="11">
    <source>
        <dbReference type="ARBA" id="ARBA00023014"/>
    </source>
</evidence>
<dbReference type="FunFam" id="3.40.228.10:FF:000009">
    <property type="entry name" value="Formate dehydrogenase, alpha subunit, selenocysteine-containing"/>
    <property type="match status" value="1"/>
</dbReference>
<dbReference type="GO" id="GO:0042597">
    <property type="term" value="C:periplasmic space"/>
    <property type="evidence" value="ECO:0007669"/>
    <property type="project" value="UniProtKB-SubCell"/>
</dbReference>
<gene>
    <name evidence="12" type="primary">fdoG_2</name>
    <name evidence="12" type="ORF">NCTC9183_00528</name>
</gene>
<evidence type="ECO:0000256" key="10">
    <source>
        <dbReference type="ARBA" id="ARBA00023004"/>
    </source>
</evidence>
<keyword evidence="9 12" id="KW-0560">Oxidoreductase</keyword>
<dbReference type="GO" id="GO:0009061">
    <property type="term" value="P:anaerobic respiration"/>
    <property type="evidence" value="ECO:0007669"/>
    <property type="project" value="TreeGrafter"/>
</dbReference>
<dbReference type="Gene3D" id="3.40.228.10">
    <property type="entry name" value="Dimethylsulfoxide Reductase, domain 2"/>
    <property type="match status" value="1"/>
</dbReference>
<dbReference type="GO" id="GO:0030151">
    <property type="term" value="F:molybdenum ion binding"/>
    <property type="evidence" value="ECO:0007669"/>
    <property type="project" value="TreeGrafter"/>
</dbReference>
<dbReference type="GO" id="GO:0016491">
    <property type="term" value="F:oxidoreductase activity"/>
    <property type="evidence" value="ECO:0007669"/>
    <property type="project" value="UniProtKB-KW"/>
</dbReference>
<keyword evidence="5" id="KW-0479">Metal-binding</keyword>
<dbReference type="Proteomes" id="UP000507695">
    <property type="component" value="Unassembled WGS sequence"/>
</dbReference>
<evidence type="ECO:0000256" key="9">
    <source>
        <dbReference type="ARBA" id="ARBA00023002"/>
    </source>
</evidence>